<dbReference type="AlphaFoldDB" id="A0A843AGR0"/>
<evidence type="ECO:0000313" key="3">
    <source>
        <dbReference type="EMBL" id="MBE9390789.1"/>
    </source>
</evidence>
<sequence length="431" mass="49641">MARVARTIVIETPPIPRRLFRVFVEVEGMYRNMVEQLTLYAVREGVSSFTKLKALKYRELRNLYPQLPSHYAYTACQDASARAKSFLRLKKRGLTEKALPEVNTVSIWLDDHLWKTNGLTSIKVATHKGWVPLEVVPQKQYWKYVNSGWRLAPEAKIKLNKRSRKLLVYLTFAKEVGEYKPRGYVSVDVNEENVTVLLDGVALLFETNVKKVVLGYYYRRKRVQERYDAVYGTNSSRKKRILRKLKEKEKKDDARWKIANIIVREASKRGYAIVMERLGRRPGEKMVSRIRDRQLRHRIFQAAFRGMQKAIEEKAREHGLPVVYVNPRNTSRLCPIHCSEIAYENGSRLGRCAKGGEAWHRDVVAVWNLLKIRLGDGSTAPSLGRSPLDGSLVPLGSTATHEPTAIARDLWARWKSLDATKNLYKMIGMSI</sequence>
<evidence type="ECO:0000259" key="2">
    <source>
        <dbReference type="Pfam" id="PF07282"/>
    </source>
</evidence>
<keyword evidence="1" id="KW-0238">DNA-binding</keyword>
<organism evidence="3 4">
    <name type="scientific">Fervidicoccus fontis</name>
    <dbReference type="NCBI Taxonomy" id="683846"/>
    <lineage>
        <taxon>Archaea</taxon>
        <taxon>Thermoproteota</taxon>
        <taxon>Thermoprotei</taxon>
        <taxon>Fervidicoccales</taxon>
        <taxon>Fervidicoccaceae</taxon>
        <taxon>Fervidicoccus</taxon>
    </lineage>
</organism>
<dbReference type="Pfam" id="PF07282">
    <property type="entry name" value="Cas12f1-like_TNB"/>
    <property type="match status" value="1"/>
</dbReference>
<dbReference type="Proteomes" id="UP000652307">
    <property type="component" value="Unassembled WGS sequence"/>
</dbReference>
<comment type="caution">
    <text evidence="3">The sequence shown here is derived from an EMBL/GenBank/DDBJ whole genome shotgun (WGS) entry which is preliminary data.</text>
</comment>
<proteinExistence type="predicted"/>
<dbReference type="RefSeq" id="WP_193803366.1">
    <property type="nucleotide sequence ID" value="NZ_JADEZV010000001.1"/>
</dbReference>
<evidence type="ECO:0000256" key="1">
    <source>
        <dbReference type="ARBA" id="ARBA00023125"/>
    </source>
</evidence>
<dbReference type="GO" id="GO:0003677">
    <property type="term" value="F:DNA binding"/>
    <property type="evidence" value="ECO:0007669"/>
    <property type="project" value="UniProtKB-KW"/>
</dbReference>
<reference evidence="3" key="1">
    <citation type="submission" date="2020-10" db="EMBL/GenBank/DDBJ databases">
        <title>Fervidococcus fontis strain 3639Fd - the first crenarchaeon capable of growth on lipids.</title>
        <authorList>
            <person name="Kochetkova T.V."/>
            <person name="Elcheninov A.G."/>
            <person name="Toschakov S.V."/>
            <person name="Kublanov I.V."/>
        </authorList>
    </citation>
    <scope>NUCLEOTIDE SEQUENCE</scope>
    <source>
        <strain evidence="3">3639Fd</strain>
    </source>
</reference>
<accession>A0A843AGR0</accession>
<dbReference type="InterPro" id="IPR010095">
    <property type="entry name" value="Cas12f1-like_TNB"/>
</dbReference>
<protein>
    <submittedName>
        <fullName evidence="3">Transposase</fullName>
    </submittedName>
</protein>
<dbReference type="NCBIfam" id="TIGR01766">
    <property type="entry name" value="IS200/IS605 family accessory protein TnpB-like domain"/>
    <property type="match status" value="1"/>
</dbReference>
<feature type="domain" description="Cas12f1-like TNB" evidence="2">
    <location>
        <begin position="304"/>
        <end position="369"/>
    </location>
</feature>
<dbReference type="NCBIfam" id="NF040570">
    <property type="entry name" value="guided_TnpB"/>
    <property type="match status" value="1"/>
</dbReference>
<name>A0A843AGR0_9CREN</name>
<evidence type="ECO:0000313" key="4">
    <source>
        <dbReference type="Proteomes" id="UP000652307"/>
    </source>
</evidence>
<gene>
    <name evidence="3" type="ORF">IOK49_01645</name>
</gene>
<dbReference type="EMBL" id="JADEZV010000001">
    <property type="protein sequence ID" value="MBE9390789.1"/>
    <property type="molecule type" value="Genomic_DNA"/>
</dbReference>